<dbReference type="PROSITE" id="PS50005">
    <property type="entry name" value="TPR"/>
    <property type="match status" value="1"/>
</dbReference>
<dbReference type="SUPFAM" id="SSF48452">
    <property type="entry name" value="TPR-like"/>
    <property type="match status" value="1"/>
</dbReference>
<evidence type="ECO:0000259" key="8">
    <source>
        <dbReference type="SMART" id="SM00965"/>
    </source>
</evidence>
<dbReference type="PANTHER" id="PTHR30332">
    <property type="entry name" value="PROBABLE GENERAL SECRETION PATHWAY PROTEIN D"/>
    <property type="match status" value="1"/>
</dbReference>
<dbReference type="Pfam" id="PF00263">
    <property type="entry name" value="Secretin"/>
    <property type="match status" value="1"/>
</dbReference>
<dbReference type="InterPro" id="IPR011662">
    <property type="entry name" value="Secretin/TonB_short_N"/>
</dbReference>
<feature type="domain" description="Secretin/TonB short N-terminal" evidence="8">
    <location>
        <begin position="199"/>
        <end position="249"/>
    </location>
</feature>
<proteinExistence type="inferred from homology"/>
<evidence type="ECO:0000256" key="3">
    <source>
        <dbReference type="ARBA" id="ARBA00023136"/>
    </source>
</evidence>
<dbReference type="Gene3D" id="2.60.40.680">
    <property type="match status" value="1"/>
</dbReference>
<dbReference type="SMART" id="SM00965">
    <property type="entry name" value="STN"/>
    <property type="match status" value="1"/>
</dbReference>
<name>A0A1L3GIN5_SYNAC</name>
<dbReference type="Pfam" id="PF03958">
    <property type="entry name" value="Secretin_N"/>
    <property type="match status" value="1"/>
</dbReference>
<protein>
    <recommendedName>
        <fullName evidence="8">Secretin/TonB short N-terminal domain-containing protein</fullName>
    </recommendedName>
</protein>
<comment type="similarity">
    <text evidence="6">Belongs to the bacterial secretin family.</text>
</comment>
<dbReference type="Gene3D" id="1.25.40.10">
    <property type="entry name" value="Tetratricopeptide repeat domain"/>
    <property type="match status" value="1"/>
</dbReference>
<dbReference type="SUPFAM" id="SSF49384">
    <property type="entry name" value="Carbohydrate-binding domain"/>
    <property type="match status" value="1"/>
</dbReference>
<evidence type="ECO:0000256" key="4">
    <source>
        <dbReference type="ARBA" id="ARBA00023237"/>
    </source>
</evidence>
<dbReference type="InterPro" id="IPR011990">
    <property type="entry name" value="TPR-like_helical_dom_sf"/>
</dbReference>
<gene>
    <name evidence="9" type="ORF">A7E75_12740</name>
</gene>
<feature type="repeat" description="TPR" evidence="5">
    <location>
        <begin position="16"/>
        <end position="49"/>
    </location>
</feature>
<evidence type="ECO:0000256" key="5">
    <source>
        <dbReference type="PROSITE-ProRule" id="PRU00339"/>
    </source>
</evidence>
<evidence type="ECO:0000256" key="7">
    <source>
        <dbReference type="RuleBase" id="RU004004"/>
    </source>
</evidence>
<evidence type="ECO:0000313" key="10">
    <source>
        <dbReference type="Proteomes" id="UP000182264"/>
    </source>
</evidence>
<dbReference type="STRING" id="29542.A6070_06755"/>
<dbReference type="Gene3D" id="3.30.1370.120">
    <property type="match status" value="1"/>
</dbReference>
<evidence type="ECO:0000313" key="9">
    <source>
        <dbReference type="EMBL" id="APG25779.1"/>
    </source>
</evidence>
<reference evidence="9 10" key="1">
    <citation type="journal article" date="2017" name="Genome Announc.">
        <title>Complete Genome Sequences of Two Acetylene-Fermenting Pelobacter acetylenicus Strains.</title>
        <authorList>
            <person name="Sutton J.M."/>
            <person name="Baesman S.M."/>
            <person name="Fierst J.L."/>
            <person name="Poret-Peterson A.T."/>
            <person name="Oremland R.S."/>
            <person name="Dunlap D.S."/>
            <person name="Akob D.M."/>
        </authorList>
    </citation>
    <scope>NUCLEOTIDE SEQUENCE [LARGE SCALE GENOMIC DNA]</scope>
    <source>
        <strain evidence="9 10">DSM 3247</strain>
    </source>
</reference>
<keyword evidence="1 7" id="KW-0813">Transport</keyword>
<keyword evidence="5" id="KW-0802">TPR repeat</keyword>
<sequence>MWTIVLLLAILTGCAGSRAFDAGDRYLQQGEYDLALEQFAEAMAREPARHEYRLKWLDTRNRSALWHYDRGQEFARQGQLLQAVAEYRQSVQLDGSLTAAAQKLKEVQTRIAVEQLVSEARDFIKAARYSQARASLSKALKLDAGHDEARQLMQQIEMADQLVMDGYELELSSREPLSLQFSQMDVRQAFAVLGQLSGIHFILDEAIPPNPVSLLLKDASFAQILDLLLKLNGLGKRVLNSHTILVYPKNPEKEKQYEDRVIQVFYLSNIEAKNAVNMLRTMMQTRKIYVHEELNAIVMRDKPEVIELTRQLLEAADRNDSEVVFDLELVEVSHRDVLKLGPKLSTYSISAGFGQSMVDSDGNLVSQLLSDVLTAGGSTDTLASSFSRLESFYTLPTATFDFAKTLTDSEILANPKIRVKNREKAKVHIGTREPIVTTNISTTTGDITSTNVQYIDVGVKLDVQPIIRLDDTVITTLALEVSSILEKEEIAGGGSALRISTTNAGSSLILKDGERTIIGGLIRDDLQDSRNTLPLIGGIPVLGQIFTGRSKEKNKREILLSITPHIVRTVDLPAPDVATIWSGSENDLTPGLRFPSFADVPGGEDFRGVPAMQEPEMTSEAGPGSDETPVEIALYGPSEVAAGDSFVVQVVASKVRDLVAARLTLRYPGTLAEFAGIHPGPLMGKEEEESRALLAGVPAGTIEAQVSRVEGIPGVSGEGALALVAFKVLAAGRLEVSLEACELVSADGQTLSCSAGSMTAEAR</sequence>
<evidence type="ECO:0000256" key="2">
    <source>
        <dbReference type="ARBA" id="ARBA00022729"/>
    </source>
</evidence>
<dbReference type="EMBL" id="CP015518">
    <property type="protein sequence ID" value="APG25779.1"/>
    <property type="molecule type" value="Genomic_DNA"/>
</dbReference>
<dbReference type="InterPro" id="IPR004846">
    <property type="entry name" value="T2SS/T3SS_dom"/>
</dbReference>
<evidence type="ECO:0000256" key="6">
    <source>
        <dbReference type="RuleBase" id="RU004003"/>
    </source>
</evidence>
<dbReference type="InterPro" id="IPR050810">
    <property type="entry name" value="Bact_Secretion_Sys_Channel"/>
</dbReference>
<dbReference type="AlphaFoldDB" id="A0A1L3GIN5"/>
<keyword evidence="4" id="KW-0998">Cell outer membrane</keyword>
<dbReference type="InterPro" id="IPR005644">
    <property type="entry name" value="NolW-like"/>
</dbReference>
<dbReference type="KEGG" id="pace:A6070_06755"/>
<evidence type="ECO:0000256" key="1">
    <source>
        <dbReference type="ARBA" id="ARBA00022448"/>
    </source>
</evidence>
<dbReference type="InterPro" id="IPR019734">
    <property type="entry name" value="TPR_rpt"/>
</dbReference>
<dbReference type="Proteomes" id="UP000182264">
    <property type="component" value="Chromosome"/>
</dbReference>
<dbReference type="InterPro" id="IPR038591">
    <property type="entry name" value="NolW-like_sf"/>
</dbReference>
<dbReference type="GO" id="GO:0009306">
    <property type="term" value="P:protein secretion"/>
    <property type="evidence" value="ECO:0007669"/>
    <property type="project" value="InterPro"/>
</dbReference>
<comment type="subcellular location">
    <subcellularLocation>
        <location evidence="7">Cell outer membrane</location>
    </subcellularLocation>
</comment>
<keyword evidence="10" id="KW-1185">Reference proteome</keyword>
<dbReference type="CDD" id="cd08547">
    <property type="entry name" value="Type_II_cohesin"/>
    <property type="match status" value="1"/>
</dbReference>
<dbReference type="SMART" id="SM00028">
    <property type="entry name" value="TPR"/>
    <property type="match status" value="3"/>
</dbReference>
<dbReference type="GO" id="GO:0030246">
    <property type="term" value="F:carbohydrate binding"/>
    <property type="evidence" value="ECO:0007669"/>
    <property type="project" value="InterPro"/>
</dbReference>
<dbReference type="InterPro" id="IPR008965">
    <property type="entry name" value="CBM2/CBM3_carb-bd_dom_sf"/>
</dbReference>
<accession>A0A1L3GIN5</accession>
<dbReference type="GO" id="GO:0009279">
    <property type="term" value="C:cell outer membrane"/>
    <property type="evidence" value="ECO:0007669"/>
    <property type="project" value="UniProtKB-SubCell"/>
</dbReference>
<keyword evidence="2" id="KW-0732">Signal</keyword>
<dbReference type="PANTHER" id="PTHR30332:SF17">
    <property type="entry name" value="TYPE IV PILIATION SYSTEM PROTEIN DR_0774-RELATED"/>
    <property type="match status" value="1"/>
</dbReference>
<keyword evidence="3" id="KW-0472">Membrane</keyword>
<organism evidence="9 10">
    <name type="scientific">Syntrophotalea acetylenica</name>
    <name type="common">Pelobacter acetylenicus</name>
    <dbReference type="NCBI Taxonomy" id="29542"/>
    <lineage>
        <taxon>Bacteria</taxon>
        <taxon>Pseudomonadati</taxon>
        <taxon>Thermodesulfobacteriota</taxon>
        <taxon>Desulfuromonadia</taxon>
        <taxon>Desulfuromonadales</taxon>
        <taxon>Syntrophotaleaceae</taxon>
        <taxon>Syntrophotalea</taxon>
    </lineage>
</organism>
<dbReference type="GO" id="GO:0015627">
    <property type="term" value="C:type II protein secretion system complex"/>
    <property type="evidence" value="ECO:0007669"/>
    <property type="project" value="TreeGrafter"/>
</dbReference>